<feature type="transmembrane region" description="Helical" evidence="12">
    <location>
        <begin position="131"/>
        <end position="150"/>
    </location>
</feature>
<evidence type="ECO:0000256" key="12">
    <source>
        <dbReference type="SAM" id="Phobius"/>
    </source>
</evidence>
<comment type="similarity">
    <text evidence="2">Belongs to the UPF0053 family.</text>
</comment>
<dbReference type="PROSITE" id="PS51846">
    <property type="entry name" value="CNNM"/>
    <property type="match status" value="1"/>
</dbReference>
<dbReference type="Gene3D" id="3.30.465.10">
    <property type="match status" value="1"/>
</dbReference>
<dbReference type="SMART" id="SM00116">
    <property type="entry name" value="CBS"/>
    <property type="match status" value="2"/>
</dbReference>
<dbReference type="FunFam" id="3.10.580.10:FF:000002">
    <property type="entry name" value="Magnesium/cobalt efflux protein CorC"/>
    <property type="match status" value="1"/>
</dbReference>
<feature type="transmembrane region" description="Helical" evidence="12">
    <location>
        <begin position="98"/>
        <end position="119"/>
    </location>
</feature>
<dbReference type="Pfam" id="PF01595">
    <property type="entry name" value="CNNM"/>
    <property type="match status" value="1"/>
</dbReference>
<gene>
    <name evidence="15" type="ORF">HGMM_F53H06C10</name>
</gene>
<keyword evidence="5" id="KW-0677">Repeat</keyword>
<protein>
    <submittedName>
        <fullName evidence="15">Hypothetical conserved protein</fullName>
    </submittedName>
</protein>
<keyword evidence="6 10" id="KW-1133">Transmembrane helix</keyword>
<feature type="compositionally biased region" description="Polar residues" evidence="11">
    <location>
        <begin position="436"/>
        <end position="459"/>
    </location>
</feature>
<reference evidence="15" key="2">
    <citation type="journal article" date="2012" name="PLoS ONE">
        <title>A Deeply Branching Thermophilic Bacterium with an Ancient Acetyl-CoA Pathway Dominates a Subsurface Ecosystem.</title>
        <authorList>
            <person name="Takami H."/>
            <person name="Noguchi H."/>
            <person name="Takaki Y."/>
            <person name="Uchiyama I."/>
            <person name="Toyoda A."/>
            <person name="Nishi S."/>
            <person name="Chee G.-J."/>
            <person name="Arai W."/>
            <person name="Nunoura T."/>
            <person name="Itoh T."/>
            <person name="Hattori M."/>
            <person name="Takai K."/>
        </authorList>
    </citation>
    <scope>NUCLEOTIDE SEQUENCE</scope>
</reference>
<dbReference type="GO" id="GO:0050660">
    <property type="term" value="F:flavin adenine dinucleotide binding"/>
    <property type="evidence" value="ECO:0007669"/>
    <property type="project" value="InterPro"/>
</dbReference>
<feature type="domain" description="CNNM transmembrane" evidence="14">
    <location>
        <begin position="2"/>
        <end position="197"/>
    </location>
</feature>
<comment type="subcellular location">
    <subcellularLocation>
        <location evidence="1">Cell membrane</location>
        <topology evidence="1">Multi-pass membrane protein</topology>
    </subcellularLocation>
</comment>
<evidence type="ECO:0000256" key="7">
    <source>
        <dbReference type="ARBA" id="ARBA00023122"/>
    </source>
</evidence>
<dbReference type="GO" id="GO:0005886">
    <property type="term" value="C:plasma membrane"/>
    <property type="evidence" value="ECO:0007669"/>
    <property type="project" value="UniProtKB-SubCell"/>
</dbReference>
<evidence type="ECO:0000256" key="9">
    <source>
        <dbReference type="PROSITE-ProRule" id="PRU00703"/>
    </source>
</evidence>
<dbReference type="Pfam" id="PF03471">
    <property type="entry name" value="CorC_HlyC"/>
    <property type="match status" value="1"/>
</dbReference>
<dbReference type="InterPro" id="IPR036318">
    <property type="entry name" value="FAD-bd_PCMH-like_sf"/>
</dbReference>
<feature type="domain" description="CBS" evidence="13">
    <location>
        <begin position="281"/>
        <end position="338"/>
    </location>
</feature>
<dbReference type="CDD" id="cd04590">
    <property type="entry name" value="CBS_pair_CorC_HlyC_assoc"/>
    <property type="match status" value="1"/>
</dbReference>
<name>H5SPC6_9CHLR</name>
<sequence>MLDPDSTTPIIVLFLLLLLHAFFAAAKEAIVSLRKSRRLQLLEEGHPAAEKLNDLAEDALRLLATEQLTLKFIGFFIIAFAVLVYTPPLAQLLSLNNLAALFMVTVGAVLVTLVFGELVPREIARAFAEPVALWSVYPMYLVSHLALPLARTVTKISLMLTRRSADSQHYQLGLITEEDLRTYVDAGEEGGALNEVEKEMIFSIFSLDDTLAREIMVPRIDMVAVEARTTLMEAIDVILAAGHSRLPVYVENIDNIIGILYVKDLLAHWRHGGETSTVDRLVREVYFVPETKPVSDLLRELQSKKIQIAIVVDEYGGTAGLVTIEDIIEEIVGEIQDEYDTEELFIQRITDDEYIFNARVDLDDINNIMSIDLPTDESDTLGGLIYTLLGRVPEIGDSVEFDNLRLTVLTVEGRRIGTVKIQRLQEDRETPRSAETEATAQKKSSALVGNTPNAVSGST</sequence>
<evidence type="ECO:0000256" key="4">
    <source>
        <dbReference type="ARBA" id="ARBA00022692"/>
    </source>
</evidence>
<evidence type="ECO:0000256" key="11">
    <source>
        <dbReference type="SAM" id="MobiDB-lite"/>
    </source>
</evidence>
<organism evidence="15">
    <name type="scientific">uncultured Chloroflexota bacterium</name>
    <dbReference type="NCBI Taxonomy" id="166587"/>
    <lineage>
        <taxon>Bacteria</taxon>
        <taxon>Bacillati</taxon>
        <taxon>Chloroflexota</taxon>
        <taxon>environmental samples</taxon>
    </lineage>
</organism>
<dbReference type="SMART" id="SM01091">
    <property type="entry name" value="CorC_HlyC"/>
    <property type="match status" value="1"/>
</dbReference>
<evidence type="ECO:0000259" key="14">
    <source>
        <dbReference type="PROSITE" id="PS51846"/>
    </source>
</evidence>
<dbReference type="PROSITE" id="PS51371">
    <property type="entry name" value="CBS"/>
    <property type="match status" value="2"/>
</dbReference>
<evidence type="ECO:0000256" key="8">
    <source>
        <dbReference type="ARBA" id="ARBA00023136"/>
    </source>
</evidence>
<dbReference type="PANTHER" id="PTHR22777:SF32">
    <property type="entry name" value="UPF0053 INNER MEMBRANE PROTEIN YFJD"/>
    <property type="match status" value="1"/>
</dbReference>
<reference evidence="15" key="1">
    <citation type="journal article" date="2005" name="Environ. Microbiol.">
        <title>Genetic and functional properties of uncultivated thermophilic crenarchaeotes from a subsurface gold mine as revealed by analysis of genome fragments.</title>
        <authorList>
            <person name="Nunoura T."/>
            <person name="Hirayama H."/>
            <person name="Takami H."/>
            <person name="Oida H."/>
            <person name="Nishi S."/>
            <person name="Shimamura S."/>
            <person name="Suzuki Y."/>
            <person name="Inagaki F."/>
            <person name="Takai K."/>
            <person name="Nealson K.H."/>
            <person name="Horikoshi K."/>
        </authorList>
    </citation>
    <scope>NUCLEOTIDE SEQUENCE</scope>
</reference>
<feature type="region of interest" description="Disordered" evidence="11">
    <location>
        <begin position="427"/>
        <end position="459"/>
    </location>
</feature>
<accession>H5SPC6</accession>
<dbReference type="InterPro" id="IPR000644">
    <property type="entry name" value="CBS_dom"/>
</dbReference>
<evidence type="ECO:0000256" key="2">
    <source>
        <dbReference type="ARBA" id="ARBA00006337"/>
    </source>
</evidence>
<evidence type="ECO:0000256" key="3">
    <source>
        <dbReference type="ARBA" id="ARBA00022475"/>
    </source>
</evidence>
<dbReference type="SUPFAM" id="SSF56176">
    <property type="entry name" value="FAD-binding/transporter-associated domain-like"/>
    <property type="match status" value="1"/>
</dbReference>
<keyword evidence="7 9" id="KW-0129">CBS domain</keyword>
<dbReference type="SUPFAM" id="SSF54631">
    <property type="entry name" value="CBS-domain pair"/>
    <property type="match status" value="1"/>
</dbReference>
<dbReference type="PANTHER" id="PTHR22777">
    <property type="entry name" value="HEMOLYSIN-RELATED"/>
    <property type="match status" value="1"/>
</dbReference>
<dbReference type="InterPro" id="IPR016169">
    <property type="entry name" value="FAD-bd_PCMH_sub2"/>
</dbReference>
<dbReference type="EMBL" id="AP011791">
    <property type="protein sequence ID" value="BAL58012.1"/>
    <property type="molecule type" value="Genomic_DNA"/>
</dbReference>
<dbReference type="InterPro" id="IPR005170">
    <property type="entry name" value="Transptr-assoc_dom"/>
</dbReference>
<dbReference type="AlphaFoldDB" id="H5SPC6"/>
<dbReference type="Pfam" id="PF00571">
    <property type="entry name" value="CBS"/>
    <property type="match status" value="2"/>
</dbReference>
<dbReference type="InterPro" id="IPR002550">
    <property type="entry name" value="CNNM"/>
</dbReference>
<dbReference type="InterPro" id="IPR044751">
    <property type="entry name" value="Ion_transp-like_CBS"/>
</dbReference>
<proteinExistence type="inferred from homology"/>
<evidence type="ECO:0000256" key="10">
    <source>
        <dbReference type="PROSITE-ProRule" id="PRU01193"/>
    </source>
</evidence>
<keyword evidence="4 10" id="KW-0812">Transmembrane</keyword>
<feature type="domain" description="CBS" evidence="13">
    <location>
        <begin position="216"/>
        <end position="275"/>
    </location>
</feature>
<evidence type="ECO:0000256" key="6">
    <source>
        <dbReference type="ARBA" id="ARBA00022989"/>
    </source>
</evidence>
<keyword evidence="3" id="KW-1003">Cell membrane</keyword>
<dbReference type="InterPro" id="IPR046342">
    <property type="entry name" value="CBS_dom_sf"/>
</dbReference>
<keyword evidence="8 10" id="KW-0472">Membrane</keyword>
<evidence type="ECO:0000256" key="1">
    <source>
        <dbReference type="ARBA" id="ARBA00004651"/>
    </source>
</evidence>
<evidence type="ECO:0000259" key="13">
    <source>
        <dbReference type="PROSITE" id="PS51371"/>
    </source>
</evidence>
<dbReference type="Gene3D" id="3.10.580.10">
    <property type="entry name" value="CBS-domain"/>
    <property type="match status" value="1"/>
</dbReference>
<evidence type="ECO:0000313" key="15">
    <source>
        <dbReference type="EMBL" id="BAL58012.1"/>
    </source>
</evidence>
<evidence type="ECO:0000256" key="5">
    <source>
        <dbReference type="ARBA" id="ARBA00022737"/>
    </source>
</evidence>
<feature type="transmembrane region" description="Helical" evidence="12">
    <location>
        <begin position="68"/>
        <end position="86"/>
    </location>
</feature>
<feature type="transmembrane region" description="Helical" evidence="12">
    <location>
        <begin position="6"/>
        <end position="26"/>
    </location>
</feature>